<evidence type="ECO:0000313" key="2">
    <source>
        <dbReference type="EMBL" id="BAP05586.1"/>
    </source>
</evidence>
<dbReference type="AlphaFoldDB" id="A0A068PCE0"/>
<dbReference type="CDD" id="cd00838">
    <property type="entry name" value="MPP_superfamily"/>
    <property type="match status" value="1"/>
</dbReference>
<name>A0A068PCE0_9BACT</name>
<dbReference type="InterPro" id="IPR029052">
    <property type="entry name" value="Metallo-depent_PP-like"/>
</dbReference>
<proteinExistence type="predicted"/>
<accession>A0A068PCE0</accession>
<feature type="domain" description="Calcineurin-like phosphoesterase" evidence="1">
    <location>
        <begin position="44"/>
        <end position="184"/>
    </location>
</feature>
<reference evidence="2" key="1">
    <citation type="journal article" date="2014" name="Nat. Chem. Biol.">
        <title>Calyculin biogenesis from a pyrophosphate protoxin produced by a sponge symbiont.</title>
        <authorList>
            <person name="Wakimoto T."/>
            <person name="Egami Y."/>
            <person name="Nakashima Y."/>
            <person name="Wakimoto Y."/>
            <person name="Mori T."/>
            <person name="Awakawa T."/>
            <person name="Ito T."/>
            <person name="Kenmoku H."/>
            <person name="Asakawa Y."/>
            <person name="Piel J."/>
            <person name="Abe I."/>
        </authorList>
    </citation>
    <scope>NUCLEOTIDE SEQUENCE</scope>
</reference>
<dbReference type="EMBL" id="AB933566">
    <property type="protein sequence ID" value="BAP05586.1"/>
    <property type="molecule type" value="Genomic_DNA"/>
</dbReference>
<dbReference type="Gene3D" id="3.60.21.10">
    <property type="match status" value="1"/>
</dbReference>
<evidence type="ECO:0000259" key="1">
    <source>
        <dbReference type="Pfam" id="PF00149"/>
    </source>
</evidence>
<dbReference type="InterPro" id="IPR004843">
    <property type="entry name" value="Calcineurin-like_PHP"/>
</dbReference>
<protein>
    <submittedName>
        <fullName evidence="2">CalL</fullName>
    </submittedName>
</protein>
<gene>
    <name evidence="2" type="primary">calL</name>
</gene>
<dbReference type="GO" id="GO:0016787">
    <property type="term" value="F:hydrolase activity"/>
    <property type="evidence" value="ECO:0007669"/>
    <property type="project" value="InterPro"/>
</dbReference>
<sequence length="384" mass="42386">MQARSTTPPEGFDIRVCERELPAATKSVVFAKKPLPLAKRKPRRIVIIGDTGCRVFTYKTMVDVQNCNGVEGYGPAWPFPKIATAVAAARPDLIIHLGDYHYRETPCPKGNKGCAGSPSGFTWPSWEADFFAPARDLLTRAPWVFIRGNHESCARAWLGWFYLLDPNPLPANPWQASQCPAISDPYPISLESLQLLVQDSSGVHYSPKGHEASVALYTKVYNEVNKMVSASSENWSLTHEPIWGIQPGATPQGTVLYPLQLTLQAALKKTSLGRFDPRIGFLLSGHVHLFESFNFTDGRPPMMVIGNSGTKRSPSITNKVLEGSKILQTLGVAPADFISEDDFNYALAEAFGDGWEISLYKLNGDVSKKFVLKNKKMVSKSQLK</sequence>
<dbReference type="Pfam" id="PF00149">
    <property type="entry name" value="Metallophos"/>
    <property type="match status" value="1"/>
</dbReference>
<dbReference type="SUPFAM" id="SSF56300">
    <property type="entry name" value="Metallo-dependent phosphatases"/>
    <property type="match status" value="1"/>
</dbReference>
<organism evidence="2">
    <name type="scientific">uncultured Candidatus Entotheonella sp</name>
    <dbReference type="NCBI Taxonomy" id="312019"/>
    <lineage>
        <taxon>Bacteria</taxon>
        <taxon>Pseudomonadati</taxon>
        <taxon>Nitrospinota/Tectimicrobiota group</taxon>
        <taxon>Candidatus Tectimicrobiota</taxon>
        <taxon>Candidatus Entotheonellia</taxon>
        <taxon>Candidatus Entotheonellales</taxon>
        <taxon>Candidatus Entotheonellaceae</taxon>
        <taxon>Candidatus Entotheonella</taxon>
        <taxon>environmental samples</taxon>
    </lineage>
</organism>